<keyword evidence="9" id="KW-1185">Reference proteome</keyword>
<dbReference type="FunCoup" id="A0A2V0PEX0">
    <property type="interactions" value="1624"/>
</dbReference>
<dbReference type="Pfam" id="PF06105">
    <property type="entry name" value="Aph-1"/>
    <property type="match status" value="1"/>
</dbReference>
<feature type="transmembrane region" description="Helical" evidence="7">
    <location>
        <begin position="114"/>
        <end position="135"/>
    </location>
</feature>
<dbReference type="STRING" id="307507.A0A2V0PEX0"/>
<keyword evidence="3 7" id="KW-0812">Transmembrane</keyword>
<comment type="similarity">
    <text evidence="2">Belongs to the APH-1 family.</text>
</comment>
<dbReference type="InParanoid" id="A0A2V0PEX0"/>
<feature type="transmembrane region" description="Helical" evidence="7">
    <location>
        <begin position="6"/>
        <end position="26"/>
    </location>
</feature>
<accession>A0A2V0PEX0</accession>
<keyword evidence="6 7" id="KW-0472">Membrane</keyword>
<dbReference type="OrthoDB" id="6507463at2759"/>
<comment type="subcellular location">
    <subcellularLocation>
        <location evidence="1">Membrane</location>
        <topology evidence="1">Multi-pass membrane protein</topology>
    </subcellularLocation>
</comment>
<evidence type="ECO:0000256" key="6">
    <source>
        <dbReference type="ARBA" id="ARBA00023136"/>
    </source>
</evidence>
<organism evidence="8 9">
    <name type="scientific">Raphidocelis subcapitata</name>
    <dbReference type="NCBI Taxonomy" id="307507"/>
    <lineage>
        <taxon>Eukaryota</taxon>
        <taxon>Viridiplantae</taxon>
        <taxon>Chlorophyta</taxon>
        <taxon>core chlorophytes</taxon>
        <taxon>Chlorophyceae</taxon>
        <taxon>CS clade</taxon>
        <taxon>Sphaeropleales</taxon>
        <taxon>Selenastraceae</taxon>
        <taxon>Raphidocelis</taxon>
    </lineage>
</organism>
<evidence type="ECO:0000256" key="7">
    <source>
        <dbReference type="SAM" id="Phobius"/>
    </source>
</evidence>
<feature type="transmembrane region" description="Helical" evidence="7">
    <location>
        <begin position="188"/>
        <end position="206"/>
    </location>
</feature>
<evidence type="ECO:0000256" key="2">
    <source>
        <dbReference type="ARBA" id="ARBA00005577"/>
    </source>
</evidence>
<evidence type="ECO:0000256" key="4">
    <source>
        <dbReference type="ARBA" id="ARBA00022976"/>
    </source>
</evidence>
<dbReference type="GO" id="GO:0016020">
    <property type="term" value="C:membrane"/>
    <property type="evidence" value="ECO:0007669"/>
    <property type="project" value="UniProtKB-SubCell"/>
</dbReference>
<protein>
    <submittedName>
        <fullName evidence="8">Gamma-secretase subunit-like</fullName>
    </submittedName>
</protein>
<dbReference type="EMBL" id="BDRX01000115">
    <property type="protein sequence ID" value="GBF98069.1"/>
    <property type="molecule type" value="Genomic_DNA"/>
</dbReference>
<dbReference type="PANTHER" id="PTHR12889">
    <property type="entry name" value="GAMMA-SECRETASE SUBUNIT APH-1"/>
    <property type="match status" value="1"/>
</dbReference>
<evidence type="ECO:0000313" key="8">
    <source>
        <dbReference type="EMBL" id="GBF98069.1"/>
    </source>
</evidence>
<feature type="transmembrane region" description="Helical" evidence="7">
    <location>
        <begin position="155"/>
        <end position="176"/>
    </location>
</feature>
<reference evidence="8 9" key="1">
    <citation type="journal article" date="2018" name="Sci. Rep.">
        <title>Raphidocelis subcapitata (=Pseudokirchneriella subcapitata) provides an insight into genome evolution and environmental adaptations in the Sphaeropleales.</title>
        <authorList>
            <person name="Suzuki S."/>
            <person name="Yamaguchi H."/>
            <person name="Nakajima N."/>
            <person name="Kawachi M."/>
        </authorList>
    </citation>
    <scope>NUCLEOTIDE SEQUENCE [LARGE SCALE GENOMIC DNA]</scope>
    <source>
        <strain evidence="8 9">NIES-35</strain>
    </source>
</reference>
<comment type="caution">
    <text evidence="8">The sequence shown here is derived from an EMBL/GenBank/DDBJ whole genome shotgun (WGS) entry which is preliminary data.</text>
</comment>
<evidence type="ECO:0000256" key="1">
    <source>
        <dbReference type="ARBA" id="ARBA00004141"/>
    </source>
</evidence>
<keyword evidence="4" id="KW-0914">Notch signaling pathway</keyword>
<keyword evidence="5 7" id="KW-1133">Transmembrane helix</keyword>
<dbReference type="GO" id="GO:0016485">
    <property type="term" value="P:protein processing"/>
    <property type="evidence" value="ECO:0007669"/>
    <property type="project" value="InterPro"/>
</dbReference>
<evidence type="ECO:0000256" key="3">
    <source>
        <dbReference type="ARBA" id="ARBA00022692"/>
    </source>
</evidence>
<gene>
    <name evidence="8" type="ORF">Rsub_10297</name>
</gene>
<name>A0A2V0PEX0_9CHLO</name>
<dbReference type="GO" id="GO:0007219">
    <property type="term" value="P:Notch signaling pathway"/>
    <property type="evidence" value="ECO:0007669"/>
    <property type="project" value="UniProtKB-KW"/>
</dbReference>
<dbReference type="Proteomes" id="UP000247498">
    <property type="component" value="Unassembled WGS sequence"/>
</dbReference>
<proteinExistence type="inferred from homology"/>
<feature type="transmembrane region" description="Helical" evidence="7">
    <location>
        <begin position="63"/>
        <end position="80"/>
    </location>
</feature>
<feature type="transmembrane region" description="Helical" evidence="7">
    <location>
        <begin position="33"/>
        <end position="57"/>
    </location>
</feature>
<dbReference type="InterPro" id="IPR009294">
    <property type="entry name" value="Aph-1"/>
</dbReference>
<sequence length="255" mass="26423">MAAIDFFGYLFLALGPPAAFFCVFIAPKSFVVLLTIFSAFLWLVVMLFTSAVFRGFVPLHPAAGPYAGAVLAAVAIEEVARYGVWRAHARLCGVLDSMSRRSGHAFSYSDHVHLALGWGAGHAACHALFLFASLLPLTAGDGSLFSDACPGLSVFLVGALNCLGTCATLVAAMAVALEGWRRRSAAHIAFAPAVHAASALLTLGSFRSGGCAFSVPAVLLVGAASAAYAARMVWRCAPPPPPADAAAAVAARREE</sequence>
<evidence type="ECO:0000256" key="5">
    <source>
        <dbReference type="ARBA" id="ARBA00022989"/>
    </source>
</evidence>
<dbReference type="AlphaFoldDB" id="A0A2V0PEX0"/>
<feature type="transmembrane region" description="Helical" evidence="7">
    <location>
        <begin position="212"/>
        <end position="230"/>
    </location>
</feature>
<evidence type="ECO:0000313" key="9">
    <source>
        <dbReference type="Proteomes" id="UP000247498"/>
    </source>
</evidence>